<dbReference type="Pfam" id="PF20153">
    <property type="entry name" value="DUF6535"/>
    <property type="match status" value="1"/>
</dbReference>
<evidence type="ECO:0000313" key="4">
    <source>
        <dbReference type="EMBL" id="KAK7047590.1"/>
    </source>
</evidence>
<evidence type="ECO:0000256" key="1">
    <source>
        <dbReference type="SAM" id="MobiDB-lite"/>
    </source>
</evidence>
<protein>
    <recommendedName>
        <fullName evidence="3">DUF6535 domain-containing protein</fullName>
    </recommendedName>
</protein>
<evidence type="ECO:0000313" key="5">
    <source>
        <dbReference type="Proteomes" id="UP001383192"/>
    </source>
</evidence>
<dbReference type="InterPro" id="IPR045338">
    <property type="entry name" value="DUF6535"/>
</dbReference>
<comment type="caution">
    <text evidence="4">The sequence shown here is derived from an EMBL/GenBank/DDBJ whole genome shotgun (WGS) entry which is preliminary data.</text>
</comment>
<dbReference type="Proteomes" id="UP001383192">
    <property type="component" value="Unassembled WGS sequence"/>
</dbReference>
<feature type="transmembrane region" description="Helical" evidence="2">
    <location>
        <begin position="207"/>
        <end position="232"/>
    </location>
</feature>
<evidence type="ECO:0000256" key="2">
    <source>
        <dbReference type="SAM" id="Phobius"/>
    </source>
</evidence>
<feature type="region of interest" description="Disordered" evidence="1">
    <location>
        <begin position="1"/>
        <end position="22"/>
    </location>
</feature>
<feature type="compositionally biased region" description="Polar residues" evidence="1">
    <location>
        <begin position="647"/>
        <end position="659"/>
    </location>
</feature>
<evidence type="ECO:0000259" key="3">
    <source>
        <dbReference type="Pfam" id="PF20153"/>
    </source>
</evidence>
<feature type="region of interest" description="Disordered" evidence="1">
    <location>
        <begin position="644"/>
        <end position="700"/>
    </location>
</feature>
<feature type="domain" description="DUF6535" evidence="3">
    <location>
        <begin position="29"/>
        <end position="200"/>
    </location>
</feature>
<accession>A0AAW0D8T9</accession>
<feature type="transmembrane region" description="Helical" evidence="2">
    <location>
        <begin position="115"/>
        <end position="137"/>
    </location>
</feature>
<name>A0AAW0D8T9_9AGAR</name>
<dbReference type="AlphaFoldDB" id="A0AAW0D8T9"/>
<dbReference type="EMBL" id="JAYKXP010000019">
    <property type="protein sequence ID" value="KAK7047590.1"/>
    <property type="molecule type" value="Genomic_DNA"/>
</dbReference>
<keyword evidence="2" id="KW-0812">Transmembrane</keyword>
<organism evidence="4 5">
    <name type="scientific">Paramarasmius palmivorus</name>
    <dbReference type="NCBI Taxonomy" id="297713"/>
    <lineage>
        <taxon>Eukaryota</taxon>
        <taxon>Fungi</taxon>
        <taxon>Dikarya</taxon>
        <taxon>Basidiomycota</taxon>
        <taxon>Agaricomycotina</taxon>
        <taxon>Agaricomycetes</taxon>
        <taxon>Agaricomycetidae</taxon>
        <taxon>Agaricales</taxon>
        <taxon>Marasmiineae</taxon>
        <taxon>Marasmiaceae</taxon>
        <taxon>Paramarasmius</taxon>
    </lineage>
</organism>
<feature type="compositionally biased region" description="Acidic residues" evidence="1">
    <location>
        <begin position="809"/>
        <end position="819"/>
    </location>
</feature>
<gene>
    <name evidence="4" type="ORF">VNI00_006358</name>
</gene>
<feature type="transmembrane region" description="Helical" evidence="2">
    <location>
        <begin position="171"/>
        <end position="195"/>
    </location>
</feature>
<feature type="transmembrane region" description="Helical" evidence="2">
    <location>
        <begin position="50"/>
        <end position="69"/>
    </location>
</feature>
<feature type="region of interest" description="Disordered" evidence="1">
    <location>
        <begin position="792"/>
        <end position="831"/>
    </location>
</feature>
<keyword evidence="5" id="KW-1185">Reference proteome</keyword>
<sequence>MPSSPENVGPGNGTNERKPSLAESFEKISRAVEKYDEDQVKGWKEDIDTLLVFAGLFSAVVTAFLIEAYQKLEEDPADKTVALLEKLISFQQPNASQTAAISSDPSPFAPDVSTIRITCFWLLSLIFSLTSALFGLLCKQWIREYQREPPTRSPAEALALRQLRRDSFEKWNVPAFLAALPILLEIALILFFVGILDLLWGLHHIPFIVSLVAVGLSAGLYFITTLLPTLTIPKDQKRNIKWRNFDRLEYQFICPYKSPQAWLVYRFVCKILHLLSKFWKSTEAFEWRYRRPAPALRYHIESPASDWSSFDLRVISQYDQHVQDLLACPQKDVFGLQVYQLRAFEWAVTMFRDSPLMIAHLQNALGTIPPPLAMSAVLGRWDVALWTDVSKADVDLAVRDPEEFQRQPFYRFLEHFRAFPTVPDLVVCEPEGIKFLFEHQSLMTQEAGGDFRAALQLMGVQTTGFHFVVPLSVTGRLWTHPDDSVRKRSISLLELYEKSWKSCSGVENVDERRYRLESFGFIRALAKHIERTDRTSVLITSTTGREFIRFIHYEIVARKFYKMEPFLNRIEWIQAIEKTREVGNLPSDYFVPLPDENDSPDLPPISPIRYALEARPDIELNQAPGSQRDREAFDGEDVLEIQAVGDPSTTEDPGSSSNPGKGHIAFPECGGRLEHSTDTGGDEPADAARTSDTQPLEDTGASVDMDIFPAEGVIAAFSAQDIHPDTNHSSTSECTIVRGATEVITSPANSHDTPNRFSALSIQAIRAAGDAEADFSPDPGLQALGTAFSECQEMESGPRALPAPAPAGDEQDMAGEEENSGSIPLRSRSSL</sequence>
<proteinExistence type="predicted"/>
<keyword evidence="2" id="KW-0472">Membrane</keyword>
<reference evidence="4 5" key="1">
    <citation type="submission" date="2024-01" db="EMBL/GenBank/DDBJ databases">
        <title>A draft genome for a cacao thread blight-causing isolate of Paramarasmius palmivorus.</title>
        <authorList>
            <person name="Baruah I.K."/>
            <person name="Bukari Y."/>
            <person name="Amoako-Attah I."/>
            <person name="Meinhardt L.W."/>
            <person name="Bailey B.A."/>
            <person name="Cohen S.P."/>
        </authorList>
    </citation>
    <scope>NUCLEOTIDE SEQUENCE [LARGE SCALE GENOMIC DNA]</scope>
    <source>
        <strain evidence="4 5">GH-12</strain>
    </source>
</reference>
<keyword evidence="2" id="KW-1133">Transmembrane helix</keyword>